<accession>A0ABP6NQ18</accession>
<dbReference type="Proteomes" id="UP001499924">
    <property type="component" value="Unassembled WGS sequence"/>
</dbReference>
<organism evidence="5 6">
    <name type="scientific">Blastococcus jejuensis</name>
    <dbReference type="NCBI Taxonomy" id="351224"/>
    <lineage>
        <taxon>Bacteria</taxon>
        <taxon>Bacillati</taxon>
        <taxon>Actinomycetota</taxon>
        <taxon>Actinomycetes</taxon>
        <taxon>Geodermatophilales</taxon>
        <taxon>Geodermatophilaceae</taxon>
        <taxon>Blastococcus</taxon>
    </lineage>
</organism>
<evidence type="ECO:0000256" key="2">
    <source>
        <dbReference type="ARBA" id="ARBA00023136"/>
    </source>
</evidence>
<proteinExistence type="predicted"/>
<keyword evidence="4" id="KW-1133">Transmembrane helix</keyword>
<evidence type="ECO:0000256" key="4">
    <source>
        <dbReference type="SAM" id="Phobius"/>
    </source>
</evidence>
<dbReference type="PANTHER" id="PTHR37042">
    <property type="entry name" value="OUTER MEMBRANE PROTEIN RV1973"/>
    <property type="match status" value="1"/>
</dbReference>
<keyword evidence="2 4" id="KW-0472">Membrane</keyword>
<dbReference type="EMBL" id="BAAAVV010000001">
    <property type="protein sequence ID" value="GAA3155328.1"/>
    <property type="molecule type" value="Genomic_DNA"/>
</dbReference>
<dbReference type="RefSeq" id="WP_344686727.1">
    <property type="nucleotide sequence ID" value="NZ_BAAAVV010000001.1"/>
</dbReference>
<evidence type="ECO:0000256" key="3">
    <source>
        <dbReference type="SAM" id="MobiDB-lite"/>
    </source>
</evidence>
<feature type="region of interest" description="Disordered" evidence="3">
    <location>
        <begin position="1"/>
        <end position="137"/>
    </location>
</feature>
<evidence type="ECO:0000256" key="1">
    <source>
        <dbReference type="ARBA" id="ARBA00004370"/>
    </source>
</evidence>
<evidence type="ECO:0000313" key="5">
    <source>
        <dbReference type="EMBL" id="GAA3155328.1"/>
    </source>
</evidence>
<keyword evidence="4" id="KW-0812">Transmembrane</keyword>
<feature type="compositionally biased region" description="Low complexity" evidence="3">
    <location>
        <begin position="111"/>
        <end position="137"/>
    </location>
</feature>
<reference evidence="6" key="1">
    <citation type="journal article" date="2019" name="Int. J. Syst. Evol. Microbiol.">
        <title>The Global Catalogue of Microorganisms (GCM) 10K type strain sequencing project: providing services to taxonomists for standard genome sequencing and annotation.</title>
        <authorList>
            <consortium name="The Broad Institute Genomics Platform"/>
            <consortium name="The Broad Institute Genome Sequencing Center for Infectious Disease"/>
            <person name="Wu L."/>
            <person name="Ma J."/>
        </authorList>
    </citation>
    <scope>NUCLEOTIDE SEQUENCE [LARGE SCALE GENOMIC DNA]</scope>
    <source>
        <strain evidence="6">JCM 15614</strain>
    </source>
</reference>
<protein>
    <recommendedName>
        <fullName evidence="7">Mce-associated membrane protein</fullName>
    </recommendedName>
</protein>
<gene>
    <name evidence="5" type="ORF">GCM10010531_03210</name>
</gene>
<feature type="compositionally biased region" description="Basic and acidic residues" evidence="3">
    <location>
        <begin position="32"/>
        <end position="43"/>
    </location>
</feature>
<comment type="caution">
    <text evidence="5">The sequence shown here is derived from an EMBL/GenBank/DDBJ whole genome shotgun (WGS) entry which is preliminary data.</text>
</comment>
<feature type="compositionally biased region" description="Basic and acidic residues" evidence="3">
    <location>
        <begin position="1"/>
        <end position="10"/>
    </location>
</feature>
<dbReference type="PANTHER" id="PTHR37042:SF4">
    <property type="entry name" value="OUTER MEMBRANE PROTEIN RV1973"/>
    <property type="match status" value="1"/>
</dbReference>
<evidence type="ECO:0000313" key="6">
    <source>
        <dbReference type="Proteomes" id="UP001499924"/>
    </source>
</evidence>
<sequence length="317" mass="33529">MTETPEDRPRPAPRPRPTATPRPSPRPRVAGSRREREEGEARARTPRTTPAPRPRDETPEADVSTSATTGDVSKGGVAKGGVAKGGVAKAGVSEGGVSKGDGSTTAKKSTARPARTSASRAAATAKRGTTRAGGAATTTRRRLPALALVLALLCLVAAAGVGLLLWQRLNPSHVDSSIFAATRDGVVALYAYDYRDSEGSIERKLEVLTGDLRQQYEADLEQGGIIDTYEQVSATTRYDVLDVGLQQINDAQDTATLVVFGQYVVKSVNSGDQEAPEGSECQVTPEGEQSCTQTVQVRVLQVDGEWKISELTLLTTS</sequence>
<feature type="compositionally biased region" description="Pro residues" evidence="3">
    <location>
        <begin position="12"/>
        <end position="26"/>
    </location>
</feature>
<evidence type="ECO:0008006" key="7">
    <source>
        <dbReference type="Google" id="ProtNLM"/>
    </source>
</evidence>
<comment type="subcellular location">
    <subcellularLocation>
        <location evidence="1">Membrane</location>
    </subcellularLocation>
</comment>
<feature type="transmembrane region" description="Helical" evidence="4">
    <location>
        <begin position="145"/>
        <end position="166"/>
    </location>
</feature>
<keyword evidence="6" id="KW-1185">Reference proteome</keyword>
<name>A0ABP6NQ18_9ACTN</name>